<dbReference type="AlphaFoldDB" id="A0A117SXP7"/>
<dbReference type="RefSeq" id="WP_067716344.1">
    <property type="nucleotide sequence ID" value="NZ_LPVJ01000038.1"/>
</dbReference>
<proteinExistence type="predicted"/>
<organism evidence="1 2">
    <name type="scientific">Ferroacidibacillus organovorans</name>
    <dbReference type="NCBI Taxonomy" id="1765683"/>
    <lineage>
        <taxon>Bacteria</taxon>
        <taxon>Bacillati</taxon>
        <taxon>Bacillota</taxon>
        <taxon>Bacilli</taxon>
        <taxon>Bacillales</taxon>
        <taxon>Alicyclobacillaceae</taxon>
        <taxon>Ferroacidibacillus</taxon>
    </lineage>
</organism>
<name>A0A117SXP7_9BACL</name>
<evidence type="ECO:0000313" key="2">
    <source>
        <dbReference type="Proteomes" id="UP000053557"/>
    </source>
</evidence>
<dbReference type="EMBL" id="LPVJ01000038">
    <property type="protein sequence ID" value="KUO95701.1"/>
    <property type="molecule type" value="Genomic_DNA"/>
</dbReference>
<protein>
    <submittedName>
        <fullName evidence="1">Uncharacterized protein</fullName>
    </submittedName>
</protein>
<sequence>MSVDVSIFDETTKALIDGNTEQFDRLFMEQFRVFKLWVANEWVTPDLAVILHEKIKTQMALCQQAQMNVEHFARMMVKFQESG</sequence>
<evidence type="ECO:0000313" key="1">
    <source>
        <dbReference type="EMBL" id="KUO95701.1"/>
    </source>
</evidence>
<gene>
    <name evidence="1" type="ORF">ATW55_13200</name>
</gene>
<accession>A0A117SXP7</accession>
<comment type="caution">
    <text evidence="1">The sequence shown here is derived from an EMBL/GenBank/DDBJ whole genome shotgun (WGS) entry which is preliminary data.</text>
</comment>
<dbReference type="Proteomes" id="UP000053557">
    <property type="component" value="Unassembled WGS sequence"/>
</dbReference>
<keyword evidence="2" id="KW-1185">Reference proteome</keyword>
<reference evidence="1 2" key="1">
    <citation type="submission" date="2015-12" db="EMBL/GenBank/DDBJ databases">
        <title>Draft genome sequence of Acidibacillus ferrooxidans ITV001, isolated from a chalcopyrite acid mine drainage site in Brazil.</title>
        <authorList>
            <person name="Dall'Agnol H."/>
            <person name="Nancucheo I."/>
            <person name="Johnson B."/>
            <person name="Oliveira R."/>
            <person name="Leite L."/>
            <person name="Pylro V."/>
            <person name="Nunes G.L."/>
            <person name="Tzotzos G."/>
            <person name="Fernandes G.R."/>
            <person name="Dutra J."/>
            <person name="Orellana S.C."/>
            <person name="Oliveira G."/>
        </authorList>
    </citation>
    <scope>NUCLEOTIDE SEQUENCE [LARGE SCALE GENOMIC DNA]</scope>
    <source>
        <strain evidence="2">ITV01</strain>
    </source>
</reference>